<dbReference type="Gene3D" id="3.30.70.20">
    <property type="match status" value="2"/>
</dbReference>
<dbReference type="RefSeq" id="WP_003332890.1">
    <property type="nucleotide sequence ID" value="NZ_JJRY01000029.1"/>
</dbReference>
<organism evidence="11 12">
    <name type="scientific">Schinkia azotoformans MEV2011</name>
    <dbReference type="NCBI Taxonomy" id="1348973"/>
    <lineage>
        <taxon>Bacteria</taxon>
        <taxon>Bacillati</taxon>
        <taxon>Bacillota</taxon>
        <taxon>Bacilli</taxon>
        <taxon>Bacillales</taxon>
        <taxon>Bacillaceae</taxon>
        <taxon>Calidifontibacillus/Schinkia group</taxon>
        <taxon>Schinkia</taxon>
    </lineage>
</organism>
<name>A0A072NSW1_SCHAZ</name>
<keyword evidence="9" id="KW-0411">Iron-sulfur</keyword>
<evidence type="ECO:0000256" key="6">
    <source>
        <dbReference type="ARBA" id="ARBA00022737"/>
    </source>
</evidence>
<evidence type="ECO:0000256" key="1">
    <source>
        <dbReference type="ARBA" id="ARBA00001966"/>
    </source>
</evidence>
<feature type="domain" description="4Fe-4S ferredoxin-type" evidence="10">
    <location>
        <begin position="4"/>
        <end position="34"/>
    </location>
</feature>
<feature type="domain" description="4Fe-4S ferredoxin-type" evidence="10">
    <location>
        <begin position="90"/>
        <end position="119"/>
    </location>
</feature>
<comment type="cofactor">
    <cofactor evidence="1">
        <name>[4Fe-4S] cluster</name>
        <dbReference type="ChEBI" id="CHEBI:49883"/>
    </cofactor>
</comment>
<keyword evidence="4" id="KW-0004">4Fe-4S</keyword>
<dbReference type="PANTHER" id="PTHR43177:SF5">
    <property type="entry name" value="ANAEROBIC DIMETHYL SULFOXIDE REDUCTASE CHAIN B-RELATED"/>
    <property type="match status" value="1"/>
</dbReference>
<evidence type="ECO:0000256" key="7">
    <source>
        <dbReference type="ARBA" id="ARBA00022982"/>
    </source>
</evidence>
<reference evidence="11 12" key="1">
    <citation type="submission" date="2014-04" db="EMBL/GenBank/DDBJ databases">
        <title>Draft genome sequence of Bacillus azotoformans MEV2011, a (co-) denitrifying strain unable to grow in the presence of oxygen.</title>
        <authorList>
            <person name="Nielsen M."/>
            <person name="Schreiber L."/>
            <person name="Finster K."/>
            <person name="Schramm A."/>
        </authorList>
    </citation>
    <scope>NUCLEOTIDE SEQUENCE [LARGE SCALE GENOMIC DNA]</scope>
    <source>
        <strain evidence="11 12">MEV2011</strain>
    </source>
</reference>
<evidence type="ECO:0000259" key="10">
    <source>
        <dbReference type="PROSITE" id="PS51379"/>
    </source>
</evidence>
<keyword evidence="5" id="KW-0479">Metal-binding</keyword>
<protein>
    <submittedName>
        <fullName evidence="11">DMSO reductase, iron-sulfur subunit</fullName>
    </submittedName>
</protein>
<evidence type="ECO:0000256" key="8">
    <source>
        <dbReference type="ARBA" id="ARBA00023004"/>
    </source>
</evidence>
<comment type="function">
    <text evidence="2">Electron transfer subunit of the terminal reductase during anaerobic growth on various sulfoxide and N-oxide compounds.</text>
</comment>
<dbReference type="InterPro" id="IPR014297">
    <property type="entry name" value="DMSO_DmsB"/>
</dbReference>
<dbReference type="InterPro" id="IPR017900">
    <property type="entry name" value="4Fe4S_Fe_S_CS"/>
</dbReference>
<evidence type="ECO:0000256" key="9">
    <source>
        <dbReference type="ARBA" id="ARBA00023014"/>
    </source>
</evidence>
<keyword evidence="7" id="KW-0249">Electron transport</keyword>
<accession>A0A072NSW1</accession>
<dbReference type="InterPro" id="IPR050954">
    <property type="entry name" value="ET_IronSulfur_Cluster-Binding"/>
</dbReference>
<evidence type="ECO:0000313" key="11">
    <source>
        <dbReference type="EMBL" id="KEF36315.1"/>
    </source>
</evidence>
<evidence type="ECO:0000256" key="5">
    <source>
        <dbReference type="ARBA" id="ARBA00022723"/>
    </source>
</evidence>
<evidence type="ECO:0000256" key="4">
    <source>
        <dbReference type="ARBA" id="ARBA00022485"/>
    </source>
</evidence>
<dbReference type="PATRIC" id="fig|1348973.3.peg.4345"/>
<sequence>MTQLGFYINNNYCSGCKACVVSCKDKNDLDVGINYRRVYEFSEGDYVERKDSVIQHIETFFTSISCNHCEHPKCVENCPTQAMHKREEDGVVVIDHDKCVGCKYCMWNCPYGAPQYNETLGKMTKCDFCIDLIAKGEDPVCVGSCPMRALEYGPLEELQKKYGNTKDIKGLPSSSITNPSIVIGAHKAAK</sequence>
<keyword evidence="6" id="KW-0677">Repeat</keyword>
<dbReference type="AlphaFoldDB" id="A0A072NSW1"/>
<comment type="caution">
    <text evidence="11">The sequence shown here is derived from an EMBL/GenBank/DDBJ whole genome shotgun (WGS) entry which is preliminary data.</text>
</comment>
<dbReference type="EMBL" id="JJRY01000029">
    <property type="protein sequence ID" value="KEF36315.1"/>
    <property type="molecule type" value="Genomic_DNA"/>
</dbReference>
<evidence type="ECO:0000256" key="2">
    <source>
        <dbReference type="ARBA" id="ARBA00003584"/>
    </source>
</evidence>
<keyword evidence="3" id="KW-0813">Transport</keyword>
<dbReference type="PANTHER" id="PTHR43177">
    <property type="entry name" value="PROTEIN NRFC"/>
    <property type="match status" value="1"/>
</dbReference>
<evidence type="ECO:0000256" key="3">
    <source>
        <dbReference type="ARBA" id="ARBA00022448"/>
    </source>
</evidence>
<evidence type="ECO:0000313" key="12">
    <source>
        <dbReference type="Proteomes" id="UP000027936"/>
    </source>
</evidence>
<proteinExistence type="predicted"/>
<dbReference type="NCBIfam" id="TIGR02951">
    <property type="entry name" value="DMSO_dmsB"/>
    <property type="match status" value="1"/>
</dbReference>
<dbReference type="Proteomes" id="UP000027936">
    <property type="component" value="Unassembled WGS sequence"/>
</dbReference>
<dbReference type="GO" id="GO:0051539">
    <property type="term" value="F:4 iron, 4 sulfur cluster binding"/>
    <property type="evidence" value="ECO:0007669"/>
    <property type="project" value="UniProtKB-KW"/>
</dbReference>
<dbReference type="PROSITE" id="PS51379">
    <property type="entry name" value="4FE4S_FER_2"/>
    <property type="match status" value="3"/>
</dbReference>
<dbReference type="SUPFAM" id="SSF54862">
    <property type="entry name" value="4Fe-4S ferredoxins"/>
    <property type="match status" value="1"/>
</dbReference>
<dbReference type="CDD" id="cd16371">
    <property type="entry name" value="DMSOR_beta_like"/>
    <property type="match status" value="1"/>
</dbReference>
<dbReference type="GO" id="GO:0046872">
    <property type="term" value="F:metal ion binding"/>
    <property type="evidence" value="ECO:0007669"/>
    <property type="project" value="UniProtKB-KW"/>
</dbReference>
<dbReference type="InterPro" id="IPR017896">
    <property type="entry name" value="4Fe4S_Fe-S-bd"/>
</dbReference>
<dbReference type="OrthoDB" id="9779457at2"/>
<dbReference type="GeneID" id="89468763"/>
<gene>
    <name evidence="11" type="ORF">M670_04473</name>
</gene>
<dbReference type="PROSITE" id="PS00198">
    <property type="entry name" value="4FE4S_FER_1"/>
    <property type="match status" value="1"/>
</dbReference>
<dbReference type="Pfam" id="PF13247">
    <property type="entry name" value="Fer4_11"/>
    <property type="match status" value="1"/>
</dbReference>
<feature type="domain" description="4Fe-4S ferredoxin-type" evidence="10">
    <location>
        <begin position="56"/>
        <end position="88"/>
    </location>
</feature>
<keyword evidence="8" id="KW-0408">Iron</keyword>